<comment type="caution">
    <text evidence="2">The sequence shown here is derived from an EMBL/GenBank/DDBJ whole genome shotgun (WGS) entry which is preliminary data.</text>
</comment>
<feature type="region of interest" description="Disordered" evidence="1">
    <location>
        <begin position="216"/>
        <end position="271"/>
    </location>
</feature>
<sequence length="271" mass="30049">MHHRDCAIANGYPSAGAHHQGDELTSQQGGIPRKEHQCIMEEEGFQHQCIIEVVFRRDSAIANREPSTGARHLGDKLLPPQGGIPWATQPNGYPSAGAHHQGDELTSQQGGIPRKEHQCIMEEEVTLFRAGTPMHHRDGAIADREPSAGAHRLGDKLTPQQGGIPWATQRGIRNQRPLASYAFPYGDTNASSGLCHSQRISIGRRSPPRRRAYLSARRHPPKGTPMHHGGRRLTTRGQCHSQRITVNRRSPSWRQASPSTRRHPLGCATWH</sequence>
<dbReference type="EMBL" id="JACTNZ010000023">
    <property type="protein sequence ID" value="KAG5513016.1"/>
    <property type="molecule type" value="Genomic_DNA"/>
</dbReference>
<organism evidence="2 3">
    <name type="scientific">Rhododendron griersonianum</name>
    <dbReference type="NCBI Taxonomy" id="479676"/>
    <lineage>
        <taxon>Eukaryota</taxon>
        <taxon>Viridiplantae</taxon>
        <taxon>Streptophyta</taxon>
        <taxon>Embryophyta</taxon>
        <taxon>Tracheophyta</taxon>
        <taxon>Spermatophyta</taxon>
        <taxon>Magnoliopsida</taxon>
        <taxon>eudicotyledons</taxon>
        <taxon>Gunneridae</taxon>
        <taxon>Pentapetalae</taxon>
        <taxon>asterids</taxon>
        <taxon>Ericales</taxon>
        <taxon>Ericaceae</taxon>
        <taxon>Ericoideae</taxon>
        <taxon>Rhodoreae</taxon>
        <taxon>Rhododendron</taxon>
    </lineage>
</organism>
<gene>
    <name evidence="2" type="ORF">RHGRI_038589</name>
</gene>
<feature type="compositionally biased region" description="Polar residues" evidence="1">
    <location>
        <begin position="235"/>
        <end position="259"/>
    </location>
</feature>
<proteinExistence type="predicted"/>
<dbReference type="Proteomes" id="UP000823749">
    <property type="component" value="Unassembled WGS sequence"/>
</dbReference>
<name>A0AAV6HIT0_9ERIC</name>
<protein>
    <submittedName>
        <fullName evidence="2">Uncharacterized protein</fullName>
    </submittedName>
</protein>
<dbReference type="AlphaFoldDB" id="A0AAV6HIT0"/>
<evidence type="ECO:0000256" key="1">
    <source>
        <dbReference type="SAM" id="MobiDB-lite"/>
    </source>
</evidence>
<accession>A0AAV6HIT0</accession>
<evidence type="ECO:0000313" key="3">
    <source>
        <dbReference type="Proteomes" id="UP000823749"/>
    </source>
</evidence>
<keyword evidence="3" id="KW-1185">Reference proteome</keyword>
<reference evidence="2" key="1">
    <citation type="submission" date="2020-08" db="EMBL/GenBank/DDBJ databases">
        <title>Plant Genome Project.</title>
        <authorList>
            <person name="Zhang R.-G."/>
        </authorList>
    </citation>
    <scope>NUCLEOTIDE SEQUENCE</scope>
    <source>
        <strain evidence="2">WSP0</strain>
        <tissue evidence="2">Leaf</tissue>
    </source>
</reference>
<feature type="region of interest" description="Disordered" evidence="1">
    <location>
        <begin position="1"/>
        <end position="32"/>
    </location>
</feature>
<evidence type="ECO:0000313" key="2">
    <source>
        <dbReference type="EMBL" id="KAG5513016.1"/>
    </source>
</evidence>